<proteinExistence type="inferred from homology"/>
<evidence type="ECO:0000259" key="2">
    <source>
        <dbReference type="Pfam" id="PF07732"/>
    </source>
</evidence>
<comment type="caution">
    <text evidence="3">The sequence shown here is derived from an EMBL/GenBank/DDBJ whole genome shotgun (WGS) entry which is preliminary data.</text>
</comment>
<evidence type="ECO:0000313" key="4">
    <source>
        <dbReference type="Proteomes" id="UP001279734"/>
    </source>
</evidence>
<dbReference type="GO" id="GO:0005886">
    <property type="term" value="C:plasma membrane"/>
    <property type="evidence" value="ECO:0007669"/>
    <property type="project" value="TreeGrafter"/>
</dbReference>
<evidence type="ECO:0000313" key="3">
    <source>
        <dbReference type="EMBL" id="GMH23397.1"/>
    </source>
</evidence>
<name>A0AAD3XZC4_NEPGR</name>
<dbReference type="PANTHER" id="PTHR11709:SF270">
    <property type="entry name" value="MONOCOPPER OXIDASE-LIKE PROTEIN SKS1"/>
    <property type="match status" value="1"/>
</dbReference>
<dbReference type="Proteomes" id="UP001279734">
    <property type="component" value="Unassembled WGS sequence"/>
</dbReference>
<feature type="domain" description="Plastocyanin-like" evidence="2">
    <location>
        <begin position="3"/>
        <end position="82"/>
    </location>
</feature>
<sequence>MIIVVNVINNLDEDVLVNWLRIQMRHNSLQDGVMGTNCPINPNGNFTYQFQVKDQIGSFFYSPSINSPRASSGYGPIIVNTRAMIPLPYAVPYGDIPSMISD</sequence>
<organism evidence="3 4">
    <name type="scientific">Nepenthes gracilis</name>
    <name type="common">Slender pitcher plant</name>
    <dbReference type="NCBI Taxonomy" id="150966"/>
    <lineage>
        <taxon>Eukaryota</taxon>
        <taxon>Viridiplantae</taxon>
        <taxon>Streptophyta</taxon>
        <taxon>Embryophyta</taxon>
        <taxon>Tracheophyta</taxon>
        <taxon>Spermatophyta</taxon>
        <taxon>Magnoliopsida</taxon>
        <taxon>eudicotyledons</taxon>
        <taxon>Gunneridae</taxon>
        <taxon>Pentapetalae</taxon>
        <taxon>Caryophyllales</taxon>
        <taxon>Nepenthaceae</taxon>
        <taxon>Nepenthes</taxon>
    </lineage>
</organism>
<reference evidence="3" key="1">
    <citation type="submission" date="2023-05" db="EMBL/GenBank/DDBJ databases">
        <title>Nepenthes gracilis genome sequencing.</title>
        <authorList>
            <person name="Fukushima K."/>
        </authorList>
    </citation>
    <scope>NUCLEOTIDE SEQUENCE</scope>
    <source>
        <strain evidence="3">SING2019-196</strain>
    </source>
</reference>
<dbReference type="SUPFAM" id="SSF49503">
    <property type="entry name" value="Cupredoxins"/>
    <property type="match status" value="1"/>
</dbReference>
<dbReference type="InterPro" id="IPR011707">
    <property type="entry name" value="Cu-oxidase-like_N"/>
</dbReference>
<keyword evidence="4" id="KW-1185">Reference proteome</keyword>
<dbReference type="EMBL" id="BSYO01000026">
    <property type="protein sequence ID" value="GMH23397.1"/>
    <property type="molecule type" value="Genomic_DNA"/>
</dbReference>
<dbReference type="GO" id="GO:0016491">
    <property type="term" value="F:oxidoreductase activity"/>
    <property type="evidence" value="ECO:0007669"/>
    <property type="project" value="TreeGrafter"/>
</dbReference>
<accession>A0AAD3XZC4</accession>
<dbReference type="InterPro" id="IPR045087">
    <property type="entry name" value="Cu-oxidase_fam"/>
</dbReference>
<dbReference type="Pfam" id="PF07732">
    <property type="entry name" value="Cu-oxidase_3"/>
    <property type="match status" value="1"/>
</dbReference>
<dbReference type="InterPro" id="IPR008972">
    <property type="entry name" value="Cupredoxin"/>
</dbReference>
<dbReference type="PANTHER" id="PTHR11709">
    <property type="entry name" value="MULTI-COPPER OXIDASE"/>
    <property type="match status" value="1"/>
</dbReference>
<comment type="similarity">
    <text evidence="1">Belongs to the multicopper oxidase family.</text>
</comment>
<dbReference type="GO" id="GO:0005507">
    <property type="term" value="F:copper ion binding"/>
    <property type="evidence" value="ECO:0007669"/>
    <property type="project" value="InterPro"/>
</dbReference>
<gene>
    <name evidence="3" type="ORF">Nepgr_025240</name>
</gene>
<dbReference type="AlphaFoldDB" id="A0AAD3XZC4"/>
<protein>
    <recommendedName>
        <fullName evidence="2">Plastocyanin-like domain-containing protein</fullName>
    </recommendedName>
</protein>
<evidence type="ECO:0000256" key="1">
    <source>
        <dbReference type="ARBA" id="ARBA00010609"/>
    </source>
</evidence>
<dbReference type="Gene3D" id="2.60.40.420">
    <property type="entry name" value="Cupredoxins - blue copper proteins"/>
    <property type="match status" value="1"/>
</dbReference>